<dbReference type="FunFam" id="3.30.70.580:FF:000001">
    <property type="entry name" value="tRNA pseudouridine synthase A"/>
    <property type="match status" value="1"/>
</dbReference>
<comment type="catalytic activity">
    <reaction evidence="4 7">
        <text>uridine(38/39/40) in tRNA = pseudouridine(38/39/40) in tRNA</text>
        <dbReference type="Rhea" id="RHEA:22376"/>
        <dbReference type="Rhea" id="RHEA-COMP:10085"/>
        <dbReference type="Rhea" id="RHEA-COMP:10087"/>
        <dbReference type="ChEBI" id="CHEBI:65314"/>
        <dbReference type="ChEBI" id="CHEBI:65315"/>
        <dbReference type="EC" id="5.4.99.12"/>
    </reaction>
</comment>
<evidence type="ECO:0000256" key="5">
    <source>
        <dbReference type="PIRSR" id="PIRSR001430-1"/>
    </source>
</evidence>
<feature type="active site" description="Nucleophile" evidence="4 5">
    <location>
        <position position="54"/>
    </location>
</feature>
<dbReference type="Pfam" id="PF01416">
    <property type="entry name" value="PseudoU_synth_1"/>
    <property type="match status" value="2"/>
</dbReference>
<dbReference type="SUPFAM" id="SSF55120">
    <property type="entry name" value="Pseudouridine synthase"/>
    <property type="match status" value="1"/>
</dbReference>
<dbReference type="EC" id="5.4.99.12" evidence="4"/>
<dbReference type="RefSeq" id="WP_137098876.1">
    <property type="nucleotide sequence ID" value="NZ_CP039865.1"/>
</dbReference>
<dbReference type="NCBIfam" id="TIGR00071">
    <property type="entry name" value="hisT_truA"/>
    <property type="match status" value="1"/>
</dbReference>
<dbReference type="EMBL" id="CP039865">
    <property type="protein sequence ID" value="QCK85542.1"/>
    <property type="molecule type" value="Genomic_DNA"/>
</dbReference>
<dbReference type="KEGG" id="paqt:E8L99_07055"/>
<evidence type="ECO:0000259" key="8">
    <source>
        <dbReference type="Pfam" id="PF01416"/>
    </source>
</evidence>
<dbReference type="Gene3D" id="3.30.70.580">
    <property type="entry name" value="Pseudouridine synthase I, catalytic domain, N-terminal subdomain"/>
    <property type="match status" value="1"/>
</dbReference>
<dbReference type="InterPro" id="IPR020103">
    <property type="entry name" value="PsdUridine_synth_cat_dom_sf"/>
</dbReference>
<evidence type="ECO:0000256" key="4">
    <source>
        <dbReference type="HAMAP-Rule" id="MF_00171"/>
    </source>
</evidence>
<feature type="binding site" evidence="4 6">
    <location>
        <position position="113"/>
    </location>
    <ligand>
        <name>substrate</name>
    </ligand>
</feature>
<comment type="caution">
    <text evidence="4">Lacks conserved residue(s) required for the propagation of feature annotation.</text>
</comment>
<dbReference type="PIRSF" id="PIRSF001430">
    <property type="entry name" value="tRNA_psdUrid_synth"/>
    <property type="match status" value="1"/>
</dbReference>
<feature type="domain" description="Pseudouridine synthase I TruA alpha/beta" evidence="8">
    <location>
        <begin position="147"/>
        <end position="248"/>
    </location>
</feature>
<accession>A0A4D7QMY8</accession>
<dbReference type="PANTHER" id="PTHR11142:SF0">
    <property type="entry name" value="TRNA PSEUDOURIDINE SYNTHASE-LIKE 1"/>
    <property type="match status" value="1"/>
</dbReference>
<feature type="domain" description="Pseudouridine synthase I TruA alpha/beta" evidence="8">
    <location>
        <begin position="8"/>
        <end position="106"/>
    </location>
</feature>
<dbReference type="PANTHER" id="PTHR11142">
    <property type="entry name" value="PSEUDOURIDYLATE SYNTHASE"/>
    <property type="match status" value="1"/>
</dbReference>
<keyword evidence="2 4" id="KW-0819">tRNA processing</keyword>
<keyword evidence="10" id="KW-1185">Reference proteome</keyword>
<comment type="subunit">
    <text evidence="4">Homodimer.</text>
</comment>
<dbReference type="AlphaFoldDB" id="A0A4D7QMY8"/>
<dbReference type="HAMAP" id="MF_00171">
    <property type="entry name" value="TruA"/>
    <property type="match status" value="1"/>
</dbReference>
<dbReference type="InterPro" id="IPR020097">
    <property type="entry name" value="PsdUridine_synth_TruA_a/b_dom"/>
</dbReference>
<evidence type="ECO:0000256" key="1">
    <source>
        <dbReference type="ARBA" id="ARBA00009375"/>
    </source>
</evidence>
<evidence type="ECO:0000313" key="10">
    <source>
        <dbReference type="Proteomes" id="UP000298588"/>
    </source>
</evidence>
<proteinExistence type="inferred from homology"/>
<evidence type="ECO:0000256" key="2">
    <source>
        <dbReference type="ARBA" id="ARBA00022694"/>
    </source>
</evidence>
<dbReference type="Gene3D" id="3.30.70.660">
    <property type="entry name" value="Pseudouridine synthase I, catalytic domain, C-terminal subdomain"/>
    <property type="match status" value="1"/>
</dbReference>
<dbReference type="InterPro" id="IPR001406">
    <property type="entry name" value="PsdUridine_synth_TruA"/>
</dbReference>
<keyword evidence="3 4" id="KW-0413">Isomerase</keyword>
<evidence type="ECO:0000256" key="3">
    <source>
        <dbReference type="ARBA" id="ARBA00023235"/>
    </source>
</evidence>
<organism evidence="9 10">
    <name type="scientific">Phreatobacter aquaticus</name>
    <dbReference type="NCBI Taxonomy" id="2570229"/>
    <lineage>
        <taxon>Bacteria</taxon>
        <taxon>Pseudomonadati</taxon>
        <taxon>Pseudomonadota</taxon>
        <taxon>Alphaproteobacteria</taxon>
        <taxon>Hyphomicrobiales</taxon>
        <taxon>Phreatobacteraceae</taxon>
        <taxon>Phreatobacter</taxon>
    </lineage>
</organism>
<sequence>MPRYKLTIEYDGEAYLGWQMQAASYGQSVQGQIVSAIREFSGEDVTVAGAGRTDAGVHATGQVAHVDLVRDWPVRVVRDATNRFLKHDSIAILSAEKVPETFDARFSAIRRHYLYRIVDRRPQLALERKRAWWSPRRLDIEAMQAGANHLIGRHDFTTFRATECQAKSPVKNLDVFDITREADGSVACRLSARSFLHNQVRSMVGTLRHVGEGQWTPDDVAKALEARDRKACGTVGPAHALYLTQVDYRDEAAPLPDDPAAQDNGLTE</sequence>
<dbReference type="InterPro" id="IPR020094">
    <property type="entry name" value="TruA/RsuA/RluB/E/F_N"/>
</dbReference>
<protein>
    <recommendedName>
        <fullName evidence="4">tRNA pseudouridine synthase A</fullName>
        <ecNumber evidence="4">5.4.99.12</ecNumber>
    </recommendedName>
    <alternativeName>
        <fullName evidence="4">tRNA pseudouridine(38-40) synthase</fullName>
    </alternativeName>
    <alternativeName>
        <fullName evidence="4">tRNA pseudouridylate synthase I</fullName>
    </alternativeName>
    <alternativeName>
        <fullName evidence="4">tRNA-uridine isomerase I</fullName>
    </alternativeName>
</protein>
<name>A0A4D7QMY8_9HYPH</name>
<evidence type="ECO:0000256" key="6">
    <source>
        <dbReference type="PIRSR" id="PIRSR001430-2"/>
    </source>
</evidence>
<comment type="similarity">
    <text evidence="1 4 7">Belongs to the tRNA pseudouridine synthase TruA family.</text>
</comment>
<dbReference type="InterPro" id="IPR020095">
    <property type="entry name" value="PsdUridine_synth_TruA_C"/>
</dbReference>
<dbReference type="GO" id="GO:0160147">
    <property type="term" value="F:tRNA pseudouridine(38-40) synthase activity"/>
    <property type="evidence" value="ECO:0007669"/>
    <property type="project" value="UniProtKB-EC"/>
</dbReference>
<dbReference type="CDD" id="cd02570">
    <property type="entry name" value="PseudoU_synth_EcTruA"/>
    <property type="match status" value="1"/>
</dbReference>
<reference evidence="9 10" key="1">
    <citation type="submission" date="2019-04" db="EMBL/GenBank/DDBJ databases">
        <title>Phreatobacter aquaticus sp. nov.</title>
        <authorList>
            <person name="Choi A."/>
            <person name="Baek K."/>
        </authorList>
    </citation>
    <scope>NUCLEOTIDE SEQUENCE [LARGE SCALE GENOMIC DNA]</scope>
    <source>
        <strain evidence="9 10">NMCR1094</strain>
    </source>
</reference>
<dbReference type="GO" id="GO:0031119">
    <property type="term" value="P:tRNA pseudouridine synthesis"/>
    <property type="evidence" value="ECO:0007669"/>
    <property type="project" value="UniProtKB-UniRule"/>
</dbReference>
<evidence type="ECO:0000313" key="9">
    <source>
        <dbReference type="EMBL" id="QCK85542.1"/>
    </source>
</evidence>
<gene>
    <name evidence="4 9" type="primary">truA</name>
    <name evidence="9" type="ORF">E8L99_07055</name>
</gene>
<dbReference type="OrthoDB" id="9811823at2"/>
<dbReference type="GO" id="GO:0003723">
    <property type="term" value="F:RNA binding"/>
    <property type="evidence" value="ECO:0007669"/>
    <property type="project" value="InterPro"/>
</dbReference>
<evidence type="ECO:0000256" key="7">
    <source>
        <dbReference type="RuleBase" id="RU003792"/>
    </source>
</evidence>
<comment type="function">
    <text evidence="4">Formation of pseudouridine at positions 38, 39 and 40 in the anticodon stem and loop of transfer RNAs.</text>
</comment>
<dbReference type="Proteomes" id="UP000298588">
    <property type="component" value="Chromosome"/>
</dbReference>